<proteinExistence type="predicted"/>
<evidence type="ECO:0000313" key="1">
    <source>
        <dbReference type="EMBL" id="ORE18767.1"/>
    </source>
</evidence>
<dbReference type="AlphaFoldDB" id="A0A1X0S3A0"/>
<evidence type="ECO:0000313" key="2">
    <source>
        <dbReference type="Proteomes" id="UP000242381"/>
    </source>
</evidence>
<reference evidence="1 2" key="1">
    <citation type="journal article" date="2016" name="Proc. Natl. Acad. Sci. U.S.A.">
        <title>Lipid metabolic changes in an early divergent fungus govern the establishment of a mutualistic symbiosis with endobacteria.</title>
        <authorList>
            <person name="Lastovetsky O.A."/>
            <person name="Gaspar M.L."/>
            <person name="Mondo S.J."/>
            <person name="LaButti K.M."/>
            <person name="Sandor L."/>
            <person name="Grigoriev I.V."/>
            <person name="Henry S.A."/>
            <person name="Pawlowska T.E."/>
        </authorList>
    </citation>
    <scope>NUCLEOTIDE SEQUENCE [LARGE SCALE GENOMIC DNA]</scope>
    <source>
        <strain evidence="1 2">ATCC 11559</strain>
    </source>
</reference>
<dbReference type="Proteomes" id="UP000242381">
    <property type="component" value="Unassembled WGS sequence"/>
</dbReference>
<dbReference type="EMBL" id="KV921323">
    <property type="protein sequence ID" value="ORE18767.1"/>
    <property type="molecule type" value="Genomic_DNA"/>
</dbReference>
<protein>
    <submittedName>
        <fullName evidence="1">Uncharacterized protein</fullName>
    </submittedName>
</protein>
<accession>A0A1X0S3A0</accession>
<gene>
    <name evidence="1" type="ORF">BCV71DRAFT_178927</name>
</gene>
<organism evidence="1 2">
    <name type="scientific">Rhizopus microsporus</name>
    <dbReference type="NCBI Taxonomy" id="58291"/>
    <lineage>
        <taxon>Eukaryota</taxon>
        <taxon>Fungi</taxon>
        <taxon>Fungi incertae sedis</taxon>
        <taxon>Mucoromycota</taxon>
        <taxon>Mucoromycotina</taxon>
        <taxon>Mucoromycetes</taxon>
        <taxon>Mucorales</taxon>
        <taxon>Mucorineae</taxon>
        <taxon>Rhizopodaceae</taxon>
        <taxon>Rhizopus</taxon>
    </lineage>
</organism>
<name>A0A1X0S3A0_RHIZD</name>
<sequence length="54" mass="6340">MLKLQEEHKKKLVEYHFSTPPLETSETIVNPSILKLTEENDKTGMCLLHFEIKQ</sequence>